<reference evidence="2" key="2">
    <citation type="submission" date="2023-05" db="EMBL/GenBank/DDBJ databases">
        <authorList>
            <consortium name="Lawrence Berkeley National Laboratory"/>
            <person name="Steindorff A."/>
            <person name="Hensen N."/>
            <person name="Bonometti L."/>
            <person name="Westerberg I."/>
            <person name="Brannstrom I.O."/>
            <person name="Guillou S."/>
            <person name="Cros-Aarteil S."/>
            <person name="Calhoun S."/>
            <person name="Haridas S."/>
            <person name="Kuo A."/>
            <person name="Mondo S."/>
            <person name="Pangilinan J."/>
            <person name="Riley R."/>
            <person name="Labutti K."/>
            <person name="Andreopoulos B."/>
            <person name="Lipzen A."/>
            <person name="Chen C."/>
            <person name="Yanf M."/>
            <person name="Daum C."/>
            <person name="Ng V."/>
            <person name="Clum A."/>
            <person name="Ohm R."/>
            <person name="Martin F."/>
            <person name="Silar P."/>
            <person name="Natvig D."/>
            <person name="Lalanne C."/>
            <person name="Gautier V."/>
            <person name="Ament-Velasquez S.L."/>
            <person name="Kruys A."/>
            <person name="Hutchinson M.I."/>
            <person name="Powell A.J."/>
            <person name="Barry K."/>
            <person name="Miller A.N."/>
            <person name="Grigoriev I.V."/>
            <person name="Debuchy R."/>
            <person name="Gladieux P."/>
            <person name="Thoren M.H."/>
            <person name="Johannesson H."/>
        </authorList>
    </citation>
    <scope>NUCLEOTIDE SEQUENCE</scope>
    <source>
        <strain evidence="2">PSN293</strain>
    </source>
</reference>
<keyword evidence="3" id="KW-1185">Reference proteome</keyword>
<gene>
    <name evidence="2" type="ORF">QBC37DRAFT_455081</name>
</gene>
<evidence type="ECO:0000313" key="3">
    <source>
        <dbReference type="Proteomes" id="UP001301769"/>
    </source>
</evidence>
<feature type="compositionally biased region" description="Low complexity" evidence="1">
    <location>
        <begin position="26"/>
        <end position="36"/>
    </location>
</feature>
<feature type="region of interest" description="Disordered" evidence="1">
    <location>
        <begin position="650"/>
        <end position="694"/>
    </location>
</feature>
<protein>
    <submittedName>
        <fullName evidence="2">Uncharacterized protein</fullName>
    </submittedName>
</protein>
<evidence type="ECO:0000256" key="1">
    <source>
        <dbReference type="SAM" id="MobiDB-lite"/>
    </source>
</evidence>
<comment type="caution">
    <text evidence="2">The sequence shown here is derived from an EMBL/GenBank/DDBJ whole genome shotgun (WGS) entry which is preliminary data.</text>
</comment>
<feature type="compositionally biased region" description="Low complexity" evidence="1">
    <location>
        <begin position="489"/>
        <end position="504"/>
    </location>
</feature>
<feature type="region of interest" description="Disordered" evidence="1">
    <location>
        <begin position="1"/>
        <end position="90"/>
    </location>
</feature>
<reference evidence="2" key="1">
    <citation type="journal article" date="2023" name="Mol. Phylogenet. Evol.">
        <title>Genome-scale phylogeny and comparative genomics of the fungal order Sordariales.</title>
        <authorList>
            <person name="Hensen N."/>
            <person name="Bonometti L."/>
            <person name="Westerberg I."/>
            <person name="Brannstrom I.O."/>
            <person name="Guillou S."/>
            <person name="Cros-Aarteil S."/>
            <person name="Calhoun S."/>
            <person name="Haridas S."/>
            <person name="Kuo A."/>
            <person name="Mondo S."/>
            <person name="Pangilinan J."/>
            <person name="Riley R."/>
            <person name="LaButti K."/>
            <person name="Andreopoulos B."/>
            <person name="Lipzen A."/>
            <person name="Chen C."/>
            <person name="Yan M."/>
            <person name="Daum C."/>
            <person name="Ng V."/>
            <person name="Clum A."/>
            <person name="Steindorff A."/>
            <person name="Ohm R.A."/>
            <person name="Martin F."/>
            <person name="Silar P."/>
            <person name="Natvig D.O."/>
            <person name="Lalanne C."/>
            <person name="Gautier V."/>
            <person name="Ament-Velasquez S.L."/>
            <person name="Kruys A."/>
            <person name="Hutchinson M.I."/>
            <person name="Powell A.J."/>
            <person name="Barry K."/>
            <person name="Miller A.N."/>
            <person name="Grigoriev I.V."/>
            <person name="Debuchy R."/>
            <person name="Gladieux P."/>
            <person name="Hiltunen Thoren M."/>
            <person name="Johannesson H."/>
        </authorList>
    </citation>
    <scope>NUCLEOTIDE SEQUENCE</scope>
    <source>
        <strain evidence="2">PSN293</strain>
    </source>
</reference>
<proteinExistence type="predicted"/>
<feature type="compositionally biased region" description="Polar residues" evidence="1">
    <location>
        <begin position="677"/>
        <end position="694"/>
    </location>
</feature>
<feature type="region of interest" description="Disordered" evidence="1">
    <location>
        <begin position="312"/>
        <end position="347"/>
    </location>
</feature>
<sequence>MSTAALPQLQVLLDNAHSFPAPTPPNSASTNPSESPDSAISKTETAKSPKRVVTLSSSPSAILSTGTSDHKPATRAGFKSPSPSPLDLIKPPPTPRPWLWQCHRCYTEYRVACTRRCFECGHEFCTAVNNSSKRGPCRSQFDFAAWEAWGSFRRTLAQLGRSGVFHLDVPNTDKGAGNKRRNKAGVHQDDQGNEQEKNTVGTAGAGKSTFATWTPATETIHDLRRGWVSSIVHTEGRNMPWQAVTAEERDAIMKKKEKMYVRREYNCWTDCDAPSECRLAVYTACFEGRARLIGNGKLTAVLLEYVNPKKGKRKTKREKKKATASKLTSKVEDSDDEKQETSDQDVDDNECVIMKKLRRKKNQLLYGGDGRTSERRPSTEIVTEHVEDRQAAYELPADSILKTETEREERTTGIPRQIVWPSSGATSINENSSSATDSTKPRGLLATLISGSDSEIDLGTLPLGTDHGEDAEDAEFAELVRVSSNLAQSTGNMTSSSSSATSLVSPPPTSFTIIRIDEADHHIPSAEPARKTGNHASSEARRDSAIFNPPPNHQSPQQTEGFVDLKEVISIGYLQERPKPTKKRQRSDHSQARTTSDYMYTPDEIFCPSPIKFKIPIWNDEQDDDENITGQMESLVSEYSAADLMDILSSESESCDSNASSESFSPATSSADDGQLGLTTTGMKQTARQPTISPEVSLTSASHDYYGSVFSPVSPLDPETKMNNDLSMYLDDEIMSPVSIAAARTLGSLHLADPDPNPTTTEVFEDNLNDEMPITPDQGNKHQGNSRNGNGKDKDNQCEVLLTLRKMQSAFMGGRQEGRLW</sequence>
<feature type="compositionally biased region" description="Low complexity" evidence="1">
    <location>
        <begin position="650"/>
        <end position="671"/>
    </location>
</feature>
<dbReference type="EMBL" id="MU858068">
    <property type="protein sequence ID" value="KAK4216461.1"/>
    <property type="molecule type" value="Genomic_DNA"/>
</dbReference>
<feature type="compositionally biased region" description="Basic residues" evidence="1">
    <location>
        <begin position="312"/>
        <end position="323"/>
    </location>
</feature>
<feature type="compositionally biased region" description="Polar residues" evidence="1">
    <location>
        <begin position="54"/>
        <end position="67"/>
    </location>
</feature>
<feature type="compositionally biased region" description="Basic and acidic residues" evidence="1">
    <location>
        <begin position="186"/>
        <end position="197"/>
    </location>
</feature>
<feature type="compositionally biased region" description="Polar residues" evidence="1">
    <location>
        <begin position="777"/>
        <end position="789"/>
    </location>
</feature>
<feature type="region of interest" description="Disordered" evidence="1">
    <location>
        <begin position="167"/>
        <end position="207"/>
    </location>
</feature>
<organism evidence="2 3">
    <name type="scientific">Rhypophila decipiens</name>
    <dbReference type="NCBI Taxonomy" id="261697"/>
    <lineage>
        <taxon>Eukaryota</taxon>
        <taxon>Fungi</taxon>
        <taxon>Dikarya</taxon>
        <taxon>Ascomycota</taxon>
        <taxon>Pezizomycotina</taxon>
        <taxon>Sordariomycetes</taxon>
        <taxon>Sordariomycetidae</taxon>
        <taxon>Sordariales</taxon>
        <taxon>Naviculisporaceae</taxon>
        <taxon>Rhypophila</taxon>
    </lineage>
</organism>
<feature type="region of interest" description="Disordered" evidence="1">
    <location>
        <begin position="521"/>
        <end position="558"/>
    </location>
</feature>
<feature type="region of interest" description="Disordered" evidence="1">
    <location>
        <begin position="488"/>
        <end position="509"/>
    </location>
</feature>
<name>A0AAN6YD85_9PEZI</name>
<feature type="region of interest" description="Disordered" evidence="1">
    <location>
        <begin position="769"/>
        <end position="795"/>
    </location>
</feature>
<feature type="region of interest" description="Disordered" evidence="1">
    <location>
        <begin position="573"/>
        <end position="601"/>
    </location>
</feature>
<dbReference type="Proteomes" id="UP001301769">
    <property type="component" value="Unassembled WGS sequence"/>
</dbReference>
<accession>A0AAN6YD85</accession>
<feature type="compositionally biased region" description="Acidic residues" evidence="1">
    <location>
        <begin position="333"/>
        <end position="347"/>
    </location>
</feature>
<feature type="compositionally biased region" description="Basic and acidic residues" evidence="1">
    <location>
        <begin position="521"/>
        <end position="530"/>
    </location>
</feature>
<dbReference type="AlphaFoldDB" id="A0AAN6YD85"/>
<evidence type="ECO:0000313" key="2">
    <source>
        <dbReference type="EMBL" id="KAK4216461.1"/>
    </source>
</evidence>